<dbReference type="PANTHER" id="PTHR43792">
    <property type="entry name" value="GNAT FAMILY, PUTATIVE (AFU_ORTHOLOGUE AFUA_3G00765)-RELATED-RELATED"/>
    <property type="match status" value="1"/>
</dbReference>
<evidence type="ECO:0000313" key="2">
    <source>
        <dbReference type="EMBL" id="GHD04907.1"/>
    </source>
</evidence>
<name>A0ABQ3GIX3_9BURK</name>
<dbReference type="SUPFAM" id="SSF55729">
    <property type="entry name" value="Acyl-CoA N-acyltransferases (Nat)"/>
    <property type="match status" value="1"/>
</dbReference>
<keyword evidence="3" id="KW-1185">Reference proteome</keyword>
<proteinExistence type="predicted"/>
<dbReference type="RefSeq" id="WP_189691134.1">
    <property type="nucleotide sequence ID" value="NZ_BMYK01000058.1"/>
</dbReference>
<protein>
    <submittedName>
        <fullName evidence="2">N-acetyltransferase GCN5</fullName>
    </submittedName>
</protein>
<dbReference type="InterPro" id="IPR051531">
    <property type="entry name" value="N-acetyltransferase"/>
</dbReference>
<dbReference type="EMBL" id="BMYK01000058">
    <property type="protein sequence ID" value="GHD04907.1"/>
    <property type="molecule type" value="Genomic_DNA"/>
</dbReference>
<dbReference type="Pfam" id="PF13302">
    <property type="entry name" value="Acetyltransf_3"/>
    <property type="match status" value="1"/>
</dbReference>
<evidence type="ECO:0000313" key="3">
    <source>
        <dbReference type="Proteomes" id="UP000626210"/>
    </source>
</evidence>
<gene>
    <name evidence="2" type="ORF">GCM10007320_66330</name>
</gene>
<dbReference type="InterPro" id="IPR000182">
    <property type="entry name" value="GNAT_dom"/>
</dbReference>
<reference evidence="3" key="1">
    <citation type="journal article" date="2019" name="Int. J. Syst. Evol. Microbiol.">
        <title>The Global Catalogue of Microorganisms (GCM) 10K type strain sequencing project: providing services to taxonomists for standard genome sequencing and annotation.</title>
        <authorList>
            <consortium name="The Broad Institute Genomics Platform"/>
            <consortium name="The Broad Institute Genome Sequencing Center for Infectious Disease"/>
            <person name="Wu L."/>
            <person name="Ma J."/>
        </authorList>
    </citation>
    <scope>NUCLEOTIDE SEQUENCE [LARGE SCALE GENOMIC DNA]</scope>
    <source>
        <strain evidence="3">KCTC 23314</strain>
    </source>
</reference>
<dbReference type="Proteomes" id="UP000626210">
    <property type="component" value="Unassembled WGS sequence"/>
</dbReference>
<accession>A0ABQ3GIX3</accession>
<dbReference type="Gene3D" id="3.40.630.30">
    <property type="match status" value="1"/>
</dbReference>
<dbReference type="InterPro" id="IPR016181">
    <property type="entry name" value="Acyl_CoA_acyltransferase"/>
</dbReference>
<organism evidence="2 3">
    <name type="scientific">Pseudorhodoferax aquiterrae</name>
    <dbReference type="NCBI Taxonomy" id="747304"/>
    <lineage>
        <taxon>Bacteria</taxon>
        <taxon>Pseudomonadati</taxon>
        <taxon>Pseudomonadota</taxon>
        <taxon>Betaproteobacteria</taxon>
        <taxon>Burkholderiales</taxon>
        <taxon>Comamonadaceae</taxon>
    </lineage>
</organism>
<dbReference type="PANTHER" id="PTHR43792:SF16">
    <property type="entry name" value="N-ACETYLTRANSFERASE DOMAIN-CONTAINING PROTEIN"/>
    <property type="match status" value="1"/>
</dbReference>
<comment type="caution">
    <text evidence="2">The sequence shown here is derived from an EMBL/GenBank/DDBJ whole genome shotgun (WGS) entry which is preliminary data.</text>
</comment>
<evidence type="ECO:0000259" key="1">
    <source>
        <dbReference type="Pfam" id="PF13302"/>
    </source>
</evidence>
<feature type="domain" description="N-acetyltransferase" evidence="1">
    <location>
        <begin position="11"/>
        <end position="148"/>
    </location>
</feature>
<sequence length="177" mass="19971">MFEKVFETERSLVRRWCSADLDELVKVYGDREAMKWVGDGRPLSESECREWLVVTFRNYKRRGYGMFAVELKGRPRAIGFCGIVHPGDQEEPEVKYAYLRCCWGQGIATEVLRGLVAYGTEVHGLMDFVATTAPNNCASHAVLKKAGFLPGELFTDEHGDLTQPFLYHATQTPSSKA</sequence>